<dbReference type="AlphaFoldDB" id="A0A9D1P590"/>
<evidence type="ECO:0000313" key="2">
    <source>
        <dbReference type="Proteomes" id="UP000824169"/>
    </source>
</evidence>
<dbReference type="Pfam" id="PF00756">
    <property type="entry name" value="Esterase"/>
    <property type="match status" value="1"/>
</dbReference>
<dbReference type="InterPro" id="IPR029058">
    <property type="entry name" value="AB_hydrolase_fold"/>
</dbReference>
<reference evidence="1" key="1">
    <citation type="submission" date="2020-10" db="EMBL/GenBank/DDBJ databases">
        <authorList>
            <person name="Gilroy R."/>
        </authorList>
    </citation>
    <scope>NUCLEOTIDE SEQUENCE</scope>
    <source>
        <strain evidence="1">CHK188-20938</strain>
    </source>
</reference>
<dbReference type="Proteomes" id="UP000824169">
    <property type="component" value="Unassembled WGS sequence"/>
</dbReference>
<comment type="caution">
    <text evidence="1">The sequence shown here is derived from an EMBL/GenBank/DDBJ whole genome shotgun (WGS) entry which is preliminary data.</text>
</comment>
<dbReference type="Gene3D" id="3.40.50.1820">
    <property type="entry name" value="alpha/beta hydrolase"/>
    <property type="match status" value="1"/>
</dbReference>
<protein>
    <recommendedName>
        <fullName evidence="3">Endo-1,4-beta-xylanase</fullName>
    </recommendedName>
</protein>
<accession>A0A9D1P590</accession>
<organism evidence="1 2">
    <name type="scientific">Candidatus Scatomonas pullistercoris</name>
    <dbReference type="NCBI Taxonomy" id="2840920"/>
    <lineage>
        <taxon>Bacteria</taxon>
        <taxon>Bacillati</taxon>
        <taxon>Bacillota</taxon>
        <taxon>Clostridia</taxon>
        <taxon>Lachnospirales</taxon>
        <taxon>Lachnospiraceae</taxon>
        <taxon>Lachnospiraceae incertae sedis</taxon>
        <taxon>Candidatus Scatomonas</taxon>
    </lineage>
</organism>
<sequence>MKAKIFQTIAVCMTVCMLVACGNGQEERNSISADALQAIPEEYKDAAEHPGTLNRLVYETWESFTYEVHTQRLTKEAWVYLPYGYSEEQQYNVFYLSHGGWSNETTIMGTDQNPTYFKNVIDHAIEDGKMQPMILVFPTYNNTSESDSGDYSLALQLTDQFHQELVNDLIPTVESRYSTYAEDVTPESLKASRSHRGFGGFSMGSVNTGCTFRYCLDYFRYFMPMSGSYTADGDFMEEIVREQGYGPEDFFIFAASGTEDFAYRAFRNQIDAMENASGGIFRSGRSEPGGGAVQKHGNSVKICKGAGLTLPAKCPKIRQFLNAAIKSDNLRATS</sequence>
<evidence type="ECO:0008006" key="3">
    <source>
        <dbReference type="Google" id="ProtNLM"/>
    </source>
</evidence>
<reference evidence="1" key="2">
    <citation type="journal article" date="2021" name="PeerJ">
        <title>Extensive microbial diversity within the chicken gut microbiome revealed by metagenomics and culture.</title>
        <authorList>
            <person name="Gilroy R."/>
            <person name="Ravi A."/>
            <person name="Getino M."/>
            <person name="Pursley I."/>
            <person name="Horton D.L."/>
            <person name="Alikhan N.F."/>
            <person name="Baker D."/>
            <person name="Gharbi K."/>
            <person name="Hall N."/>
            <person name="Watson M."/>
            <person name="Adriaenssens E.M."/>
            <person name="Foster-Nyarko E."/>
            <person name="Jarju S."/>
            <person name="Secka A."/>
            <person name="Antonio M."/>
            <person name="Oren A."/>
            <person name="Chaudhuri R.R."/>
            <person name="La Ragione R."/>
            <person name="Hildebrand F."/>
            <person name="Pallen M.J."/>
        </authorList>
    </citation>
    <scope>NUCLEOTIDE SEQUENCE</scope>
    <source>
        <strain evidence="1">CHK188-20938</strain>
    </source>
</reference>
<name>A0A9D1P590_9FIRM</name>
<dbReference type="EMBL" id="DVOO01000030">
    <property type="protein sequence ID" value="HIV26150.1"/>
    <property type="molecule type" value="Genomic_DNA"/>
</dbReference>
<evidence type="ECO:0000313" key="1">
    <source>
        <dbReference type="EMBL" id="HIV26150.1"/>
    </source>
</evidence>
<gene>
    <name evidence="1" type="ORF">IAB71_10310</name>
</gene>
<dbReference type="InterPro" id="IPR000801">
    <property type="entry name" value="Esterase-like"/>
</dbReference>
<dbReference type="PROSITE" id="PS51257">
    <property type="entry name" value="PROKAR_LIPOPROTEIN"/>
    <property type="match status" value="1"/>
</dbReference>
<dbReference type="PANTHER" id="PTHR48098">
    <property type="entry name" value="ENTEROCHELIN ESTERASE-RELATED"/>
    <property type="match status" value="1"/>
</dbReference>
<proteinExistence type="predicted"/>
<dbReference type="SUPFAM" id="SSF53474">
    <property type="entry name" value="alpha/beta-Hydrolases"/>
    <property type="match status" value="1"/>
</dbReference>
<dbReference type="InterPro" id="IPR050583">
    <property type="entry name" value="Mycobacterial_A85_antigen"/>
</dbReference>